<dbReference type="GO" id="GO:0003919">
    <property type="term" value="F:FMN adenylyltransferase activity"/>
    <property type="evidence" value="ECO:0007669"/>
    <property type="project" value="UniProtKB-UniRule"/>
</dbReference>
<evidence type="ECO:0000313" key="16">
    <source>
        <dbReference type="EMBL" id="CUO83473.1"/>
    </source>
</evidence>
<dbReference type="Pfam" id="PF06574">
    <property type="entry name" value="FAD_syn"/>
    <property type="match status" value="1"/>
</dbReference>
<dbReference type="CDD" id="cd02064">
    <property type="entry name" value="FAD_synthetase_N"/>
    <property type="match status" value="1"/>
</dbReference>
<dbReference type="InterPro" id="IPR014729">
    <property type="entry name" value="Rossmann-like_a/b/a_fold"/>
</dbReference>
<dbReference type="Gene3D" id="3.40.50.620">
    <property type="entry name" value="HUPs"/>
    <property type="match status" value="1"/>
</dbReference>
<evidence type="ECO:0000256" key="11">
    <source>
        <dbReference type="ARBA" id="ARBA00023268"/>
    </source>
</evidence>
<evidence type="ECO:0000313" key="21">
    <source>
        <dbReference type="Proteomes" id="UP000768180"/>
    </source>
</evidence>
<reference evidence="16 20" key="1">
    <citation type="submission" date="2015-09" db="EMBL/GenBank/DDBJ databases">
        <authorList>
            <consortium name="Pathogen Informatics"/>
        </authorList>
    </citation>
    <scope>NUCLEOTIDE SEQUENCE [LARGE SCALE GENOMIC DNA]</scope>
    <source>
        <strain evidence="16 20">2789STDY5834885</strain>
    </source>
</reference>
<evidence type="ECO:0000313" key="18">
    <source>
        <dbReference type="EMBL" id="MCG4765841.1"/>
    </source>
</evidence>
<proteinExistence type="inferred from homology"/>
<dbReference type="InterPro" id="IPR023468">
    <property type="entry name" value="Riboflavin_kinase"/>
</dbReference>
<dbReference type="EC" id="2.7.1.26" evidence="14"/>
<dbReference type="Gene3D" id="2.40.30.30">
    <property type="entry name" value="Riboflavin kinase-like"/>
    <property type="match status" value="1"/>
</dbReference>
<dbReference type="SUPFAM" id="SSF52374">
    <property type="entry name" value="Nucleotidylyl transferase"/>
    <property type="match status" value="1"/>
</dbReference>
<evidence type="ECO:0000256" key="3">
    <source>
        <dbReference type="ARBA" id="ARBA00022630"/>
    </source>
</evidence>
<evidence type="ECO:0000256" key="10">
    <source>
        <dbReference type="ARBA" id="ARBA00022840"/>
    </source>
</evidence>
<dbReference type="GO" id="GO:0006747">
    <property type="term" value="P:FAD biosynthetic process"/>
    <property type="evidence" value="ECO:0007669"/>
    <property type="project" value="UniProtKB-UniRule"/>
</dbReference>
<evidence type="ECO:0000256" key="6">
    <source>
        <dbReference type="ARBA" id="ARBA00022695"/>
    </source>
</evidence>
<keyword evidence="21" id="KW-1185">Reference proteome</keyword>
<evidence type="ECO:0000256" key="2">
    <source>
        <dbReference type="ARBA" id="ARBA00005201"/>
    </source>
</evidence>
<reference evidence="19" key="3">
    <citation type="submission" date="2020-02" db="EMBL/GenBank/DDBJ databases">
        <authorList>
            <person name="Littmann E."/>
            <person name="Sorbara M."/>
        </authorList>
    </citation>
    <scope>NUCLEOTIDE SEQUENCE</scope>
    <source>
        <strain evidence="19">MSK.14.54</strain>
    </source>
</reference>
<keyword evidence="10 14" id="KW-0067">ATP-binding</keyword>
<keyword evidence="6 14" id="KW-0548">Nucleotidyltransferase</keyword>
<keyword evidence="3 14" id="KW-0285">Flavoprotein</keyword>
<keyword evidence="11" id="KW-0511">Multifunctional enzyme</keyword>
<dbReference type="FunFam" id="3.40.50.620:FF:000021">
    <property type="entry name" value="Riboflavin biosynthesis protein"/>
    <property type="match status" value="1"/>
</dbReference>
<dbReference type="InterPro" id="IPR015865">
    <property type="entry name" value="Riboflavin_kinase_bac/euk"/>
</dbReference>
<dbReference type="Proteomes" id="UP000095709">
    <property type="component" value="Unassembled WGS sequence"/>
</dbReference>
<comment type="similarity">
    <text evidence="14">Belongs to the ribF family.</text>
</comment>
<dbReference type="InterPro" id="IPR002606">
    <property type="entry name" value="Riboflavin_kinase_bac"/>
</dbReference>
<organism evidence="16 20">
    <name type="scientific">Fusicatenibacter saccharivorans</name>
    <dbReference type="NCBI Taxonomy" id="1150298"/>
    <lineage>
        <taxon>Bacteria</taxon>
        <taxon>Bacillati</taxon>
        <taxon>Bacillota</taxon>
        <taxon>Clostridia</taxon>
        <taxon>Lachnospirales</taxon>
        <taxon>Lachnospiraceae</taxon>
        <taxon>Fusicatenibacter</taxon>
    </lineage>
</organism>
<dbReference type="Proteomes" id="UP000737612">
    <property type="component" value="Unassembled WGS sequence"/>
</dbReference>
<dbReference type="PANTHER" id="PTHR22749">
    <property type="entry name" value="RIBOFLAVIN KINASE/FMN ADENYLYLTRANSFERASE"/>
    <property type="match status" value="1"/>
</dbReference>
<evidence type="ECO:0000259" key="15">
    <source>
        <dbReference type="SMART" id="SM00904"/>
    </source>
</evidence>
<evidence type="ECO:0000256" key="12">
    <source>
        <dbReference type="ARBA" id="ARBA00047880"/>
    </source>
</evidence>
<dbReference type="EC" id="2.7.7.2" evidence="14"/>
<dbReference type="InterPro" id="IPR004821">
    <property type="entry name" value="Cyt_trans-like"/>
</dbReference>
<protein>
    <recommendedName>
        <fullName evidence="14">Riboflavin biosynthesis protein</fullName>
    </recommendedName>
    <domain>
        <recommendedName>
            <fullName evidence="14">Riboflavin kinase</fullName>
            <ecNumber evidence="14">2.7.1.26</ecNumber>
        </recommendedName>
        <alternativeName>
            <fullName evidence="14">Flavokinase</fullName>
        </alternativeName>
    </domain>
    <domain>
        <recommendedName>
            <fullName evidence="14">FMN adenylyltransferase</fullName>
            <ecNumber evidence="14">2.7.7.2</ecNumber>
        </recommendedName>
        <alternativeName>
            <fullName evidence="14">FAD pyrophosphorylase</fullName>
        </alternativeName>
        <alternativeName>
            <fullName evidence="14">FAD synthase</fullName>
        </alternativeName>
    </domain>
</protein>
<dbReference type="AlphaFoldDB" id="A0A174I8M4"/>
<evidence type="ECO:0000256" key="7">
    <source>
        <dbReference type="ARBA" id="ARBA00022741"/>
    </source>
</evidence>
<dbReference type="Proteomes" id="UP000768180">
    <property type="component" value="Unassembled WGS sequence"/>
</dbReference>
<keyword evidence="5 14" id="KW-0808">Transferase</keyword>
<keyword evidence="8 14" id="KW-0418">Kinase</keyword>
<evidence type="ECO:0000313" key="17">
    <source>
        <dbReference type="EMBL" id="MBN2954034.1"/>
    </source>
</evidence>
<dbReference type="NCBIfam" id="NF004162">
    <property type="entry name" value="PRK05627.1-5"/>
    <property type="match status" value="1"/>
</dbReference>
<reference evidence="17" key="4">
    <citation type="submission" date="2021-02" db="EMBL/GenBank/DDBJ databases">
        <title>Metagenome-assembled genomes from human diarrheal sample B26.</title>
        <authorList>
            <person name="Ateba T.P."/>
            <person name="Alayande K.A."/>
            <person name="Mwanza M."/>
        </authorList>
    </citation>
    <scope>NUCLEOTIDE SEQUENCE</scope>
    <source>
        <strain evidence="17">06WH</strain>
    </source>
</reference>
<dbReference type="InterPro" id="IPR015864">
    <property type="entry name" value="FAD_synthase"/>
</dbReference>
<comment type="catalytic activity">
    <reaction evidence="12 14">
        <text>riboflavin + ATP = FMN + ADP + H(+)</text>
        <dbReference type="Rhea" id="RHEA:14357"/>
        <dbReference type="ChEBI" id="CHEBI:15378"/>
        <dbReference type="ChEBI" id="CHEBI:30616"/>
        <dbReference type="ChEBI" id="CHEBI:57986"/>
        <dbReference type="ChEBI" id="CHEBI:58210"/>
        <dbReference type="ChEBI" id="CHEBI:456216"/>
        <dbReference type="EC" id="2.7.1.26"/>
    </reaction>
</comment>
<evidence type="ECO:0000256" key="13">
    <source>
        <dbReference type="ARBA" id="ARBA00049494"/>
    </source>
</evidence>
<name>A0A174I8M4_9FIRM</name>
<dbReference type="EMBL" id="JAAITQ010000013">
    <property type="protein sequence ID" value="NSE16497.1"/>
    <property type="molecule type" value="Genomic_DNA"/>
</dbReference>
<comment type="pathway">
    <text evidence="1 14">Cofactor biosynthesis; FAD biosynthesis; FAD from FMN: step 1/1.</text>
</comment>
<dbReference type="GO" id="GO:0005524">
    <property type="term" value="F:ATP binding"/>
    <property type="evidence" value="ECO:0007669"/>
    <property type="project" value="UniProtKB-UniRule"/>
</dbReference>
<dbReference type="GO" id="GO:0009231">
    <property type="term" value="P:riboflavin biosynthetic process"/>
    <property type="evidence" value="ECO:0007669"/>
    <property type="project" value="InterPro"/>
</dbReference>
<reference evidence="19 21" key="2">
    <citation type="journal article" date="2020" name="Cell Host Microbe">
        <title>Functional and Genomic Variation between Human-Derived Isolates of Lachnospiraceae Reveals Inter- and Intra-Species Diversity.</title>
        <authorList>
            <person name="Sorbara M.T."/>
            <person name="Littmann E.R."/>
            <person name="Fontana E."/>
            <person name="Moody T.U."/>
            <person name="Kohout C.E."/>
            <person name="Gjonbalaj M."/>
            <person name="Eaton V."/>
            <person name="Seok R."/>
            <person name="Leiner I.M."/>
            <person name="Pamer E.G."/>
        </authorList>
    </citation>
    <scope>NUCLEOTIDE SEQUENCE [LARGE SCALE GENOMIC DNA]</scope>
    <source>
        <strain evidence="19 21">MSK.14.54</strain>
    </source>
</reference>
<dbReference type="RefSeq" id="WP_055265450.1">
    <property type="nucleotide sequence ID" value="NZ_CZAL01000002.1"/>
</dbReference>
<gene>
    <name evidence="16" type="primary">ribF</name>
    <name evidence="16" type="ORF">ERS852498_00611</name>
    <name evidence="19" type="ORF">G5B05_08760</name>
    <name evidence="17" type="ORF">JTJ23_10710</name>
    <name evidence="18" type="ORF">L0N21_10015</name>
</gene>
<dbReference type="GO" id="GO:0008531">
    <property type="term" value="F:riboflavin kinase activity"/>
    <property type="evidence" value="ECO:0007669"/>
    <property type="project" value="UniProtKB-UniRule"/>
</dbReference>
<dbReference type="Proteomes" id="UP001199915">
    <property type="component" value="Unassembled WGS sequence"/>
</dbReference>
<dbReference type="UniPathway" id="UPA00277">
    <property type="reaction ID" value="UER00407"/>
</dbReference>
<dbReference type="Pfam" id="PF01687">
    <property type="entry name" value="Flavokinase"/>
    <property type="match status" value="1"/>
</dbReference>
<dbReference type="PIRSF" id="PIRSF004491">
    <property type="entry name" value="FAD_Synth"/>
    <property type="match status" value="1"/>
</dbReference>
<evidence type="ECO:0000256" key="1">
    <source>
        <dbReference type="ARBA" id="ARBA00004726"/>
    </source>
</evidence>
<dbReference type="SUPFAM" id="SSF82114">
    <property type="entry name" value="Riboflavin kinase-like"/>
    <property type="match status" value="1"/>
</dbReference>
<keyword evidence="7 14" id="KW-0547">Nucleotide-binding</keyword>
<dbReference type="NCBIfam" id="NF004160">
    <property type="entry name" value="PRK05627.1-3"/>
    <property type="match status" value="1"/>
</dbReference>
<evidence type="ECO:0000256" key="9">
    <source>
        <dbReference type="ARBA" id="ARBA00022827"/>
    </source>
</evidence>
<comment type="pathway">
    <text evidence="2 14">Cofactor biosynthesis; FMN biosynthesis; FMN from riboflavin (ATP route): step 1/1.</text>
</comment>
<evidence type="ECO:0000256" key="14">
    <source>
        <dbReference type="PIRNR" id="PIRNR004491"/>
    </source>
</evidence>
<evidence type="ECO:0000256" key="8">
    <source>
        <dbReference type="ARBA" id="ARBA00022777"/>
    </source>
</evidence>
<dbReference type="NCBIfam" id="TIGR00083">
    <property type="entry name" value="ribF"/>
    <property type="match status" value="1"/>
</dbReference>
<dbReference type="EMBL" id="JAKNFS010000012">
    <property type="protein sequence ID" value="MCG4765841.1"/>
    <property type="molecule type" value="Genomic_DNA"/>
</dbReference>
<keyword evidence="9 14" id="KW-0274">FAD</keyword>
<comment type="catalytic activity">
    <reaction evidence="13 14">
        <text>FMN + ATP + H(+) = FAD + diphosphate</text>
        <dbReference type="Rhea" id="RHEA:17237"/>
        <dbReference type="ChEBI" id="CHEBI:15378"/>
        <dbReference type="ChEBI" id="CHEBI:30616"/>
        <dbReference type="ChEBI" id="CHEBI:33019"/>
        <dbReference type="ChEBI" id="CHEBI:57692"/>
        <dbReference type="ChEBI" id="CHEBI:58210"/>
        <dbReference type="EC" id="2.7.7.2"/>
    </reaction>
</comment>
<feature type="domain" description="Riboflavin kinase" evidence="15">
    <location>
        <begin position="181"/>
        <end position="305"/>
    </location>
</feature>
<evidence type="ECO:0000313" key="19">
    <source>
        <dbReference type="EMBL" id="NSE16497.1"/>
    </source>
</evidence>
<accession>A0A174I8M4</accession>
<dbReference type="EMBL" id="CZAL01000002">
    <property type="protein sequence ID" value="CUO83473.1"/>
    <property type="molecule type" value="Genomic_DNA"/>
</dbReference>
<dbReference type="SMART" id="SM00904">
    <property type="entry name" value="Flavokinase"/>
    <property type="match status" value="1"/>
</dbReference>
<sequence length="311" mass="34880">MRYLTKTLDFDSRGDSVVTLGKFDGLHRGHMLLIRRVLAIGRTEGLETVVFTFDVPPQSKVQHVKPHQLLTNEERRARLEQLGMDCLVECPFVDEVMHMTPEAFIKEILVDKLHAKKVVVGKDFGFGYKRSGTAEMLKEMGPSLGFETEIIEKAEENGREISSTWAREELEQGNMEAVSGLLGYDYAVHGEIVHGHALGRTIGVPTINQIPPAEKLLPPFGVYVSEVKIEGKIYYGITNIGVKPTVQEKFTGVETNLFDCSEDLYGKQAEVSLLKFLRPEQKFASIDALKNQLDHDVAAGKKYVEKKFAQQ</sequence>
<dbReference type="NCBIfam" id="TIGR00125">
    <property type="entry name" value="cyt_tran_rel"/>
    <property type="match status" value="1"/>
</dbReference>
<dbReference type="EMBL" id="JAFHBD010000050">
    <property type="protein sequence ID" value="MBN2954034.1"/>
    <property type="molecule type" value="Genomic_DNA"/>
</dbReference>
<reference evidence="18" key="5">
    <citation type="submission" date="2022-01" db="EMBL/GenBank/DDBJ databases">
        <title>Collection of gut derived symbiotic bacterial strains cultured from healthy donors.</title>
        <authorList>
            <person name="Lin H."/>
            <person name="Kohout C."/>
            <person name="Waligurski E."/>
            <person name="Pamer E.G."/>
        </authorList>
    </citation>
    <scope>NUCLEOTIDE SEQUENCE</scope>
    <source>
        <strain evidence="18">DFI.5.49</strain>
    </source>
</reference>
<keyword evidence="4 14" id="KW-0288">FMN</keyword>
<evidence type="ECO:0000256" key="5">
    <source>
        <dbReference type="ARBA" id="ARBA00022679"/>
    </source>
</evidence>
<dbReference type="PANTHER" id="PTHR22749:SF6">
    <property type="entry name" value="RIBOFLAVIN KINASE"/>
    <property type="match status" value="1"/>
</dbReference>
<evidence type="ECO:0000313" key="20">
    <source>
        <dbReference type="Proteomes" id="UP000095709"/>
    </source>
</evidence>
<dbReference type="UniPathway" id="UPA00276">
    <property type="reaction ID" value="UER00406"/>
</dbReference>
<dbReference type="GO" id="GO:0009398">
    <property type="term" value="P:FMN biosynthetic process"/>
    <property type="evidence" value="ECO:0007669"/>
    <property type="project" value="UniProtKB-UniRule"/>
</dbReference>
<evidence type="ECO:0000256" key="4">
    <source>
        <dbReference type="ARBA" id="ARBA00022643"/>
    </source>
</evidence>
<dbReference type="InterPro" id="IPR023465">
    <property type="entry name" value="Riboflavin_kinase_dom_sf"/>
</dbReference>